<evidence type="ECO:0000256" key="2">
    <source>
        <dbReference type="ARBA" id="ARBA00022516"/>
    </source>
</evidence>
<dbReference type="SMART" id="SM00563">
    <property type="entry name" value="PlsC"/>
    <property type="match status" value="1"/>
</dbReference>
<evidence type="ECO:0000256" key="3">
    <source>
        <dbReference type="ARBA" id="ARBA00022679"/>
    </source>
</evidence>
<evidence type="ECO:0000256" key="4">
    <source>
        <dbReference type="ARBA" id="ARBA00023098"/>
    </source>
</evidence>
<dbReference type="PANTHER" id="PTHR10434">
    <property type="entry name" value="1-ACYL-SN-GLYCEROL-3-PHOSPHATE ACYLTRANSFERASE"/>
    <property type="match status" value="1"/>
</dbReference>
<dbReference type="CDD" id="cd07989">
    <property type="entry name" value="LPLAT_AGPAT-like"/>
    <property type="match status" value="1"/>
</dbReference>
<protein>
    <submittedName>
        <fullName evidence="7">1-acyl-sn-glycerol-3-phosphate acyltransferase</fullName>
    </submittedName>
</protein>
<keyword evidence="8" id="KW-1185">Reference proteome</keyword>
<dbReference type="Pfam" id="PF01553">
    <property type="entry name" value="Acyltransferase"/>
    <property type="match status" value="1"/>
</dbReference>
<keyword evidence="4" id="KW-0443">Lipid metabolism</keyword>
<evidence type="ECO:0000256" key="1">
    <source>
        <dbReference type="ARBA" id="ARBA00005189"/>
    </source>
</evidence>
<dbReference type="AlphaFoldDB" id="A0A3G8LJ42"/>
<evidence type="ECO:0000313" key="7">
    <source>
        <dbReference type="EMBL" id="AZG68678.1"/>
    </source>
</evidence>
<dbReference type="Proteomes" id="UP000275883">
    <property type="component" value="Chromosome"/>
</dbReference>
<gene>
    <name evidence="7" type="ORF">EGN60_01705</name>
</gene>
<organism evidence="7 8">
    <name type="scientific">Mycoplasma struthionis</name>
    <dbReference type="NCBI Taxonomy" id="538220"/>
    <lineage>
        <taxon>Bacteria</taxon>
        <taxon>Bacillati</taxon>
        <taxon>Mycoplasmatota</taxon>
        <taxon>Mollicutes</taxon>
        <taxon>Mycoplasmataceae</taxon>
        <taxon>Mycoplasma</taxon>
    </lineage>
</organism>
<reference evidence="7 8" key="1">
    <citation type="submission" date="2018-11" db="EMBL/GenBank/DDBJ databases">
        <title>Genome sequence of Mycoplasma struthionis sp. nov.</title>
        <authorList>
            <person name="Spergser J."/>
        </authorList>
    </citation>
    <scope>NUCLEOTIDE SEQUENCE [LARGE SCALE GENOMIC DNA]</scope>
    <source>
        <strain evidence="7 8">237IA</strain>
    </source>
</reference>
<evidence type="ECO:0000259" key="6">
    <source>
        <dbReference type="SMART" id="SM00563"/>
    </source>
</evidence>
<name>A0A3G8LJ42_9MOLU</name>
<dbReference type="GO" id="GO:0006654">
    <property type="term" value="P:phosphatidic acid biosynthetic process"/>
    <property type="evidence" value="ECO:0007669"/>
    <property type="project" value="TreeGrafter"/>
</dbReference>
<dbReference type="RefSeq" id="WP_124724372.1">
    <property type="nucleotide sequence ID" value="NZ_CP034044.1"/>
</dbReference>
<dbReference type="OrthoDB" id="9803035at2"/>
<proteinExistence type="predicted"/>
<dbReference type="KEGG" id="mstr:EGN60_01705"/>
<evidence type="ECO:0000313" key="8">
    <source>
        <dbReference type="Proteomes" id="UP000275883"/>
    </source>
</evidence>
<dbReference type="EMBL" id="CP034044">
    <property type="protein sequence ID" value="AZG68678.1"/>
    <property type="molecule type" value="Genomic_DNA"/>
</dbReference>
<sequence>MTLKTRVFFRMLPILSNIWSLEIKSRRFKKMPDYYKVEERNHFLQKHSAKILKHLNIELDIKGVENVPNSPCLIIPNHSTYLDPFFLWSALWNHGDGNKRSRIVNFLARKETKNKRSVKLISYLGDTYFIDTQKPREALETLTAFGQFVKRNKSCGVIYPEGTRTRDGKLGNFNTGAFRVAQSTFLPIVPVTINNAANSLDWKRIGKLVVEIIFHNQLKPVQFHTLDPKALTERVKEIIQKDYKEQVITSKETLKNNYTKRENKN</sequence>
<dbReference type="SUPFAM" id="SSF69593">
    <property type="entry name" value="Glycerol-3-phosphate (1)-acyltransferase"/>
    <property type="match status" value="1"/>
</dbReference>
<accession>A0A3G8LJ42</accession>
<dbReference type="GO" id="GO:0003841">
    <property type="term" value="F:1-acylglycerol-3-phosphate O-acyltransferase activity"/>
    <property type="evidence" value="ECO:0007669"/>
    <property type="project" value="TreeGrafter"/>
</dbReference>
<keyword evidence="3 7" id="KW-0808">Transferase</keyword>
<keyword evidence="5 7" id="KW-0012">Acyltransferase</keyword>
<keyword evidence="2" id="KW-0444">Lipid biosynthesis</keyword>
<dbReference type="PANTHER" id="PTHR10434:SF64">
    <property type="entry name" value="1-ACYL-SN-GLYCEROL-3-PHOSPHATE ACYLTRANSFERASE-RELATED"/>
    <property type="match status" value="1"/>
</dbReference>
<dbReference type="InterPro" id="IPR002123">
    <property type="entry name" value="Plipid/glycerol_acylTrfase"/>
</dbReference>
<comment type="pathway">
    <text evidence="1">Lipid metabolism.</text>
</comment>
<evidence type="ECO:0000256" key="5">
    <source>
        <dbReference type="ARBA" id="ARBA00023315"/>
    </source>
</evidence>
<feature type="domain" description="Phospholipid/glycerol acyltransferase" evidence="6">
    <location>
        <begin position="72"/>
        <end position="196"/>
    </location>
</feature>